<protein>
    <submittedName>
        <fullName evidence="7 8">GTP-binding protein 2b isoform X1</fullName>
    </submittedName>
</protein>
<dbReference type="InterPro" id="IPR027417">
    <property type="entry name" value="P-loop_NTPase"/>
</dbReference>
<evidence type="ECO:0000313" key="8">
    <source>
        <dbReference type="RefSeq" id="XP_053532552.1"/>
    </source>
</evidence>
<dbReference type="Proteomes" id="UP000221080">
    <property type="component" value="Chromosome 27"/>
</dbReference>
<keyword evidence="3" id="KW-0342">GTP-binding</keyword>
<dbReference type="InterPro" id="IPR009001">
    <property type="entry name" value="Transl_elong_EF1A/Init_IF2_C"/>
</dbReference>
<evidence type="ECO:0000313" key="9">
    <source>
        <dbReference type="RefSeq" id="XP_053532553.1"/>
    </source>
</evidence>
<dbReference type="FunFam" id="2.40.30.10:FF:000014">
    <property type="entry name" value="Probable GTP-binding protein 1"/>
    <property type="match status" value="1"/>
</dbReference>
<dbReference type="SUPFAM" id="SSF50447">
    <property type="entry name" value="Translation proteins"/>
    <property type="match status" value="1"/>
</dbReference>
<comment type="similarity">
    <text evidence="1">Belongs to the TRAFAC class translation factor GTPase superfamily. Classic translation factor GTPase family. EF-Tu/EF-1A subfamily.</text>
</comment>
<evidence type="ECO:0000256" key="1">
    <source>
        <dbReference type="ARBA" id="ARBA00007249"/>
    </source>
</evidence>
<dbReference type="PROSITE" id="PS51722">
    <property type="entry name" value="G_TR_2"/>
    <property type="match status" value="1"/>
</dbReference>
<dbReference type="KEGG" id="ipu:108259413"/>
<dbReference type="Gene3D" id="3.40.50.300">
    <property type="entry name" value="P-loop containing nucleotide triphosphate hydrolases"/>
    <property type="match status" value="1"/>
</dbReference>
<reference evidence="6" key="1">
    <citation type="journal article" date="2016" name="Nat. Commun.">
        <title>The channel catfish genome sequence provides insights into the evolution of scale formation in teleosts.</title>
        <authorList>
            <person name="Liu Z."/>
            <person name="Liu S."/>
            <person name="Yao J."/>
            <person name="Bao L."/>
            <person name="Zhang J."/>
            <person name="Li Y."/>
            <person name="Jiang C."/>
            <person name="Sun L."/>
            <person name="Wang R."/>
            <person name="Zhang Y."/>
            <person name="Zhou T."/>
            <person name="Zeng Q."/>
            <person name="Fu Q."/>
            <person name="Gao S."/>
            <person name="Li N."/>
            <person name="Koren S."/>
            <person name="Jiang Y."/>
            <person name="Zimin A."/>
            <person name="Xu P."/>
            <person name="Phillippy A.M."/>
            <person name="Geng X."/>
            <person name="Song L."/>
            <person name="Sun F."/>
            <person name="Li C."/>
            <person name="Wang X."/>
            <person name="Chen A."/>
            <person name="Jin Y."/>
            <person name="Yuan Z."/>
            <person name="Yang Y."/>
            <person name="Tan S."/>
            <person name="Peatman E."/>
            <person name="Lu J."/>
            <person name="Qin Z."/>
            <person name="Dunham R."/>
            <person name="Li Z."/>
            <person name="Sonstegard T."/>
            <person name="Feng J."/>
            <person name="Danzmann R.G."/>
            <person name="Schroeder S."/>
            <person name="Scheffler B."/>
            <person name="Duke M.V."/>
            <person name="Ballard L."/>
            <person name="Kucuktas H."/>
            <person name="Kaltenboeck L."/>
            <person name="Liu H."/>
            <person name="Armbruster J."/>
            <person name="Xie Y."/>
            <person name="Kirby M.L."/>
            <person name="Tian Y."/>
            <person name="Flanagan M.E."/>
            <person name="Mu W."/>
            <person name="Waldbieser G.C."/>
        </authorList>
    </citation>
    <scope>NUCLEOTIDE SEQUENCE [LARGE SCALE GENOMIC DNA]</scope>
    <source>
        <strain evidence="6">SDA103</strain>
    </source>
</reference>
<dbReference type="RefSeq" id="XP_053532553.1">
    <property type="nucleotide sequence ID" value="XM_053676578.1"/>
</dbReference>
<feature type="region of interest" description="Disordered" evidence="4">
    <location>
        <begin position="586"/>
        <end position="605"/>
    </location>
</feature>
<feature type="domain" description="Tr-type G" evidence="5">
    <location>
        <begin position="167"/>
        <end position="395"/>
    </location>
</feature>
<dbReference type="RefSeq" id="XP_017314412.1">
    <property type="nucleotide sequence ID" value="XM_017458923.3"/>
</dbReference>
<evidence type="ECO:0000256" key="4">
    <source>
        <dbReference type="SAM" id="MobiDB-lite"/>
    </source>
</evidence>
<dbReference type="InterPro" id="IPR000795">
    <property type="entry name" value="T_Tr_GTP-bd_dom"/>
</dbReference>
<dbReference type="Pfam" id="PF00009">
    <property type="entry name" value="GTP_EFTU"/>
    <property type="match status" value="1"/>
</dbReference>
<dbReference type="InterPro" id="IPR004161">
    <property type="entry name" value="EFTu-like_2"/>
</dbReference>
<organism evidence="6 7">
    <name type="scientific">Ictalurus punctatus</name>
    <name type="common">Channel catfish</name>
    <name type="synonym">Silurus punctatus</name>
    <dbReference type="NCBI Taxonomy" id="7998"/>
    <lineage>
        <taxon>Eukaryota</taxon>
        <taxon>Metazoa</taxon>
        <taxon>Chordata</taxon>
        <taxon>Craniata</taxon>
        <taxon>Vertebrata</taxon>
        <taxon>Euteleostomi</taxon>
        <taxon>Actinopterygii</taxon>
        <taxon>Neopterygii</taxon>
        <taxon>Teleostei</taxon>
        <taxon>Ostariophysi</taxon>
        <taxon>Siluriformes</taxon>
        <taxon>Ictaluridae</taxon>
        <taxon>Ictalurus</taxon>
    </lineage>
</organism>
<dbReference type="AlphaFoldDB" id="A0A2D0QAK9"/>
<evidence type="ECO:0000256" key="2">
    <source>
        <dbReference type="ARBA" id="ARBA00022741"/>
    </source>
</evidence>
<dbReference type="CDD" id="cd04165">
    <property type="entry name" value="GTPBP1_like"/>
    <property type="match status" value="1"/>
</dbReference>
<dbReference type="InterPro" id="IPR050055">
    <property type="entry name" value="EF-Tu_GTPase"/>
</dbReference>
<evidence type="ECO:0000313" key="7">
    <source>
        <dbReference type="RefSeq" id="XP_017314412.1"/>
    </source>
</evidence>
<evidence type="ECO:0000256" key="3">
    <source>
        <dbReference type="ARBA" id="ARBA00023134"/>
    </source>
</evidence>
<name>A0A2D0QAK9_ICTPU</name>
<reference evidence="7 8" key="2">
    <citation type="submission" date="2025-04" db="UniProtKB">
        <authorList>
            <consortium name="RefSeq"/>
        </authorList>
    </citation>
    <scope>IDENTIFICATION</scope>
    <source>
        <tissue evidence="7 8">Blood</tissue>
    </source>
</reference>
<dbReference type="Pfam" id="PF03144">
    <property type="entry name" value="GTP_EFTU_D2"/>
    <property type="match status" value="1"/>
</dbReference>
<dbReference type="CDD" id="cd03694">
    <property type="entry name" value="GTPBP_II"/>
    <property type="match status" value="1"/>
</dbReference>
<dbReference type="CTD" id="570143"/>
<dbReference type="SUPFAM" id="SSF50465">
    <property type="entry name" value="EF-Tu/eEF-1alpha/eIF2-gamma C-terminal domain"/>
    <property type="match status" value="1"/>
</dbReference>
<dbReference type="OrthoDB" id="248233at2759"/>
<dbReference type="PANTHER" id="PTHR43721">
    <property type="entry name" value="ELONGATION FACTOR TU-RELATED"/>
    <property type="match status" value="1"/>
</dbReference>
<sequence>MQVAERCGNMDAKAHAPGPGSVTENAHKRKSRSRRGRRRRGKRRRGKKANEPPPFLPPEAEEGNIEYKLKLVNPTQYRFEHLATQLKWRLQEGRGEAVYQIGVEDNGLLVGLTDNDMKASINTLRRMAEKVGADITLLREREVDYESDKPRKIAEVLVRKVPDNQQFLDLRVAVLGNVDSGKSTLLGVLTQGELDNGRGRARLNLFRHLHEIQTGRTSSISFEILGFNSKGEVVNYSESRTAEEICESSSKMITFIDLAGHHKYLKTTIFGLTSYCPDFAMLVVGANTGIAGTTREHLGLALALKVPVFVVVSKVDVCVGGAVQKTVRQLERLLKLPGCNKVPMLISNRDDAVTAAQRFAQSSSITPIFTLSSVSGENLDLLKVFFNILPPLSNSKEQEELMQQLTEFQVDEIYSVPDVGTVVGGTLYSGVCREGDRLVVGPTDEGKFLRLKVCSMQRNRSACRVLRAGQAATLALGNFDRSLLRKGMVMVSPKMNPTICWQFEAAIVLLFHAKTFRGGFQVTVHVGNVRQTATVECLLGKEELRTGERAVVCFRFLKHPEYLHIGAKLLFREGVTKGIGHVTHLVPSGQNSAHDQNHKPHQNHN</sequence>
<keyword evidence="2" id="KW-0547">Nucleotide-binding</keyword>
<evidence type="ECO:0000313" key="6">
    <source>
        <dbReference type="Proteomes" id="UP000221080"/>
    </source>
</evidence>
<dbReference type="CDD" id="cd03708">
    <property type="entry name" value="GTPBP_III"/>
    <property type="match status" value="1"/>
</dbReference>
<dbReference type="RefSeq" id="XP_053532552.1">
    <property type="nucleotide sequence ID" value="XM_053676577.1"/>
</dbReference>
<dbReference type="GO" id="GO:0003924">
    <property type="term" value="F:GTPase activity"/>
    <property type="evidence" value="ECO:0007669"/>
    <property type="project" value="InterPro"/>
</dbReference>
<accession>A0A2D0QAK9</accession>
<feature type="region of interest" description="Disordered" evidence="4">
    <location>
        <begin position="1"/>
        <end position="60"/>
    </location>
</feature>
<dbReference type="PANTHER" id="PTHR43721:SF3">
    <property type="entry name" value="GTP-BINDING PROTEIN 2"/>
    <property type="match status" value="1"/>
</dbReference>
<dbReference type="GO" id="GO:0003746">
    <property type="term" value="F:translation elongation factor activity"/>
    <property type="evidence" value="ECO:0007669"/>
    <property type="project" value="TreeGrafter"/>
</dbReference>
<dbReference type="SUPFAM" id="SSF52540">
    <property type="entry name" value="P-loop containing nucleoside triphosphate hydrolases"/>
    <property type="match status" value="1"/>
</dbReference>
<dbReference type="Gene3D" id="2.40.30.10">
    <property type="entry name" value="Translation factors"/>
    <property type="match status" value="1"/>
</dbReference>
<dbReference type="GeneID" id="108259413"/>
<evidence type="ECO:0000259" key="5">
    <source>
        <dbReference type="PROSITE" id="PS51722"/>
    </source>
</evidence>
<dbReference type="FunFam" id="3.40.50.300:FF:000091">
    <property type="entry name" value="Probable GTP-binding protein 1"/>
    <property type="match status" value="1"/>
</dbReference>
<keyword evidence="6" id="KW-1185">Reference proteome</keyword>
<dbReference type="GeneTree" id="ENSGT00940000155636"/>
<proteinExistence type="inferred from homology"/>
<feature type="compositionally biased region" description="Basic residues" evidence="4">
    <location>
        <begin position="27"/>
        <end position="47"/>
    </location>
</feature>
<dbReference type="InterPro" id="IPR035531">
    <property type="entry name" value="GTPBP1-like"/>
</dbReference>
<dbReference type="STRING" id="7998.ENSIPUP00000014907"/>
<dbReference type="InterPro" id="IPR009000">
    <property type="entry name" value="Transl_B-barrel_sf"/>
</dbReference>
<dbReference type="GO" id="GO:0005525">
    <property type="term" value="F:GTP binding"/>
    <property type="evidence" value="ECO:0007669"/>
    <property type="project" value="UniProtKB-KW"/>
</dbReference>
<gene>
    <name evidence="7 8 9" type="primary">gtpbp2b</name>
</gene>